<protein>
    <submittedName>
        <fullName evidence="3">SusE domain-containing protein</fullName>
    </submittedName>
</protein>
<name>A0ABY4HS52_9FLAO</name>
<dbReference type="Pfam" id="PF14292">
    <property type="entry name" value="SusE"/>
    <property type="match status" value="1"/>
</dbReference>
<feature type="chain" id="PRO_5046288767" evidence="1">
    <location>
        <begin position="22"/>
        <end position="379"/>
    </location>
</feature>
<sequence length="379" mass="41116">MKNIFKTFIALSLILSLNACEDEQDLLIVSSQSESFRIVTPINNESVILNEGTPTNPGISLTWEAATFGVPTEVTYTVQLAPNGSDFSDAQDLGTTNNKFISIPTNQLNLAALIAGATPFVQSAIDIRVKASVGTTDAETVYSDAITYLVTAYGCLGQYAVGTAITSTTGWNWSSPLNLICNDNVLSSRTNLENGAFRFFTVSGDWNSGRNYPYYTGLGYKIVSVLENANDSDSNFSFTGTPGTYRIKIDENQKTISIANSTVSSGIEPTSHWLVGAATPGGWSWADDSETEFPIVSDGIYEVPVALTNNETFRIFLGNNGGDSWGEGSRNFPWYVSNGYTIDSELENAFDGDSNFKYTGPTELRLFKINSNTKTITIE</sequence>
<accession>A0ABY4HS52</accession>
<keyword evidence="1" id="KW-0732">Signal</keyword>
<evidence type="ECO:0000313" key="3">
    <source>
        <dbReference type="EMBL" id="UOX35450.1"/>
    </source>
</evidence>
<evidence type="ECO:0000259" key="2">
    <source>
        <dbReference type="Pfam" id="PF14292"/>
    </source>
</evidence>
<reference evidence="3" key="1">
    <citation type="submission" date="2021-12" db="EMBL/GenBank/DDBJ databases">
        <authorList>
            <person name="Cha I.-T."/>
            <person name="Lee K.-E."/>
            <person name="Park S.-J."/>
        </authorList>
    </citation>
    <scope>NUCLEOTIDE SEQUENCE</scope>
    <source>
        <strain evidence="3">YSM-43</strain>
    </source>
</reference>
<dbReference type="EMBL" id="CP090145">
    <property type="protein sequence ID" value="UOX35450.1"/>
    <property type="molecule type" value="Genomic_DNA"/>
</dbReference>
<dbReference type="InterPro" id="IPR025970">
    <property type="entry name" value="SusE"/>
</dbReference>
<dbReference type="Proteomes" id="UP000830454">
    <property type="component" value="Chromosome"/>
</dbReference>
<proteinExistence type="predicted"/>
<keyword evidence="4" id="KW-1185">Reference proteome</keyword>
<organism evidence="3 4">
    <name type="scientific">Flavobacterium sediminilitoris</name>
    <dbReference type="NCBI Taxonomy" id="2024526"/>
    <lineage>
        <taxon>Bacteria</taxon>
        <taxon>Pseudomonadati</taxon>
        <taxon>Bacteroidota</taxon>
        <taxon>Flavobacteriia</taxon>
        <taxon>Flavobacteriales</taxon>
        <taxon>Flavobacteriaceae</taxon>
        <taxon>Flavobacterium</taxon>
    </lineage>
</organism>
<feature type="signal peptide" evidence="1">
    <location>
        <begin position="1"/>
        <end position="21"/>
    </location>
</feature>
<feature type="domain" description="SusE outer membrane protein" evidence="2">
    <location>
        <begin position="28"/>
        <end position="130"/>
    </location>
</feature>
<evidence type="ECO:0000313" key="4">
    <source>
        <dbReference type="Proteomes" id="UP000830454"/>
    </source>
</evidence>
<evidence type="ECO:0000256" key="1">
    <source>
        <dbReference type="SAM" id="SignalP"/>
    </source>
</evidence>
<gene>
    <name evidence="3" type="ORF">LXD69_07990</name>
</gene>
<reference evidence="3" key="2">
    <citation type="submission" date="2022-04" db="EMBL/GenBank/DDBJ databases">
        <title>Complete Genome Sequence of Flavobacterium sediminilitoris YSM-43, Isolated from a Tidal Sediment.</title>
        <authorList>
            <person name="Lee P.A."/>
        </authorList>
    </citation>
    <scope>NUCLEOTIDE SEQUENCE</scope>
    <source>
        <strain evidence="3">YSM-43</strain>
    </source>
</reference>
<dbReference type="RefSeq" id="WP_246918662.1">
    <property type="nucleotide sequence ID" value="NZ_CP090145.1"/>
</dbReference>
<dbReference type="Gene3D" id="2.60.40.3620">
    <property type="match status" value="2"/>
</dbReference>